<evidence type="ECO:0000313" key="3">
    <source>
        <dbReference type="Proteomes" id="UP001175211"/>
    </source>
</evidence>
<gene>
    <name evidence="2" type="ORF">EV420DRAFT_1508481</name>
</gene>
<dbReference type="EMBL" id="JAUEPS010000004">
    <property type="protein sequence ID" value="KAK0465887.1"/>
    <property type="molecule type" value="Genomic_DNA"/>
</dbReference>
<keyword evidence="3" id="KW-1185">Reference proteome</keyword>
<dbReference type="Proteomes" id="UP001175211">
    <property type="component" value="Unassembled WGS sequence"/>
</dbReference>
<evidence type="ECO:0000256" key="1">
    <source>
        <dbReference type="SAM" id="MobiDB-lite"/>
    </source>
</evidence>
<dbReference type="GeneID" id="85354986"/>
<evidence type="ECO:0000313" key="2">
    <source>
        <dbReference type="EMBL" id="KAK0465887.1"/>
    </source>
</evidence>
<feature type="region of interest" description="Disordered" evidence="1">
    <location>
        <begin position="113"/>
        <end position="139"/>
    </location>
</feature>
<protein>
    <submittedName>
        <fullName evidence="2">Uncharacterized protein</fullName>
    </submittedName>
</protein>
<name>A0AA39NHT5_ARMTA</name>
<sequence length="170" mass="19620">MGNGERKSWLFHQRYNLTLYFQAYFFTALAVGPVESSDASRLHWWNARLWNITFPVVWVNRLWCNSWVLHLVQQPSHFLLRPVRRILSGYNVAFLPLEWAQRVTWSHYKDEPENAALPSRGSSKRLASSAGPPPKAQAHLATSPIPQIRYLAHSASHAQGRSTRMDEVRT</sequence>
<dbReference type="AlphaFoldDB" id="A0AA39NHT5"/>
<dbReference type="RefSeq" id="XP_060336714.1">
    <property type="nucleotide sequence ID" value="XM_060471438.1"/>
</dbReference>
<proteinExistence type="predicted"/>
<organism evidence="2 3">
    <name type="scientific">Armillaria tabescens</name>
    <name type="common">Ringless honey mushroom</name>
    <name type="synonym">Agaricus tabescens</name>
    <dbReference type="NCBI Taxonomy" id="1929756"/>
    <lineage>
        <taxon>Eukaryota</taxon>
        <taxon>Fungi</taxon>
        <taxon>Dikarya</taxon>
        <taxon>Basidiomycota</taxon>
        <taxon>Agaricomycotina</taxon>
        <taxon>Agaricomycetes</taxon>
        <taxon>Agaricomycetidae</taxon>
        <taxon>Agaricales</taxon>
        <taxon>Marasmiineae</taxon>
        <taxon>Physalacriaceae</taxon>
        <taxon>Desarmillaria</taxon>
    </lineage>
</organism>
<comment type="caution">
    <text evidence="2">The sequence shown here is derived from an EMBL/GenBank/DDBJ whole genome shotgun (WGS) entry which is preliminary data.</text>
</comment>
<reference evidence="2" key="1">
    <citation type="submission" date="2023-06" db="EMBL/GenBank/DDBJ databases">
        <authorList>
            <consortium name="Lawrence Berkeley National Laboratory"/>
            <person name="Ahrendt S."/>
            <person name="Sahu N."/>
            <person name="Indic B."/>
            <person name="Wong-Bajracharya J."/>
            <person name="Merenyi Z."/>
            <person name="Ke H.-M."/>
            <person name="Monk M."/>
            <person name="Kocsube S."/>
            <person name="Drula E."/>
            <person name="Lipzen A."/>
            <person name="Balint B."/>
            <person name="Henrissat B."/>
            <person name="Andreopoulos B."/>
            <person name="Martin F.M."/>
            <person name="Harder C.B."/>
            <person name="Rigling D."/>
            <person name="Ford K.L."/>
            <person name="Foster G.D."/>
            <person name="Pangilinan J."/>
            <person name="Papanicolaou A."/>
            <person name="Barry K."/>
            <person name="LaButti K."/>
            <person name="Viragh M."/>
            <person name="Koriabine M."/>
            <person name="Yan M."/>
            <person name="Riley R."/>
            <person name="Champramary S."/>
            <person name="Plett K.L."/>
            <person name="Tsai I.J."/>
            <person name="Slot J."/>
            <person name="Sipos G."/>
            <person name="Plett J."/>
            <person name="Nagy L.G."/>
            <person name="Grigoriev I.V."/>
        </authorList>
    </citation>
    <scope>NUCLEOTIDE SEQUENCE</scope>
    <source>
        <strain evidence="2">CCBAS 213</strain>
    </source>
</reference>
<accession>A0AA39NHT5</accession>